<dbReference type="Gene3D" id="2.20.28.10">
    <property type="match status" value="1"/>
</dbReference>
<dbReference type="Pfam" id="PF01613">
    <property type="entry name" value="Flavin_Reduct"/>
    <property type="match status" value="1"/>
</dbReference>
<dbReference type="InterPro" id="IPR002563">
    <property type="entry name" value="Flavin_Rdtase-like_dom"/>
</dbReference>
<dbReference type="GO" id="GO:0042602">
    <property type="term" value="F:riboflavin reductase (NADPH) activity"/>
    <property type="evidence" value="ECO:0007669"/>
    <property type="project" value="TreeGrafter"/>
</dbReference>
<evidence type="ECO:0000259" key="3">
    <source>
        <dbReference type="PROSITE" id="PS50903"/>
    </source>
</evidence>
<gene>
    <name evidence="4" type="primary">hrb</name>
    <name evidence="4" type="ORF">PMF13cell1_00463</name>
</gene>
<sequence>MNQKIMQKVSYGLFALTAREGEKDNGCIINTVSQVASEPNTIAISVNKNNYTHDMIVDTGEFNVSILSESAKFDTFKHFGFQSGKNVDKFASIGITRANNGIAVIQTKETNGYISGKVFQEIDLGSHTLFIASVIDGEAFSDTPSATYSFYFSNIKPKIMEQKKVVKGWICTICGYIYEGETLPDDYFCPVCKHPASDFIPL</sequence>
<evidence type="ECO:0000313" key="5">
    <source>
        <dbReference type="Proteomes" id="UP000289794"/>
    </source>
</evidence>
<dbReference type="AlphaFoldDB" id="A0A4P6LSN8"/>
<dbReference type="InterPro" id="IPR048574">
    <property type="entry name" value="RUBY_RBDX"/>
</dbReference>
<dbReference type="PANTHER" id="PTHR30466">
    <property type="entry name" value="FLAVIN REDUCTASE"/>
    <property type="match status" value="1"/>
</dbReference>
<comment type="cofactor">
    <cofactor evidence="1">
        <name>Fe(3+)</name>
        <dbReference type="ChEBI" id="CHEBI:29034"/>
    </cofactor>
</comment>
<dbReference type="CDD" id="cd00350">
    <property type="entry name" value="rubredoxin_like"/>
    <property type="match status" value="1"/>
</dbReference>
<proteinExistence type="predicted"/>
<evidence type="ECO:0000313" key="4">
    <source>
        <dbReference type="EMBL" id="QBE94966.1"/>
    </source>
</evidence>
<dbReference type="EMBL" id="CP035945">
    <property type="protein sequence ID" value="QBE94966.1"/>
    <property type="molecule type" value="Genomic_DNA"/>
</dbReference>
<dbReference type="GO" id="GO:0010181">
    <property type="term" value="F:FMN binding"/>
    <property type="evidence" value="ECO:0007669"/>
    <property type="project" value="InterPro"/>
</dbReference>
<dbReference type="InterPro" id="IPR050268">
    <property type="entry name" value="NADH-dep_flavin_reductase"/>
</dbReference>
<name>A0A4P6LSN8_9FIRM</name>
<protein>
    <submittedName>
        <fullName evidence="4">High molecular weight rubredoxin</fullName>
    </submittedName>
</protein>
<dbReference type="RefSeq" id="WP_130179683.1">
    <property type="nucleotide sequence ID" value="NZ_CP035945.1"/>
</dbReference>
<keyword evidence="2" id="KW-0560">Oxidoreductase</keyword>
<organism evidence="4 5">
    <name type="scientific">Blautia producta</name>
    <dbReference type="NCBI Taxonomy" id="33035"/>
    <lineage>
        <taxon>Bacteria</taxon>
        <taxon>Bacillati</taxon>
        <taxon>Bacillota</taxon>
        <taxon>Clostridia</taxon>
        <taxon>Lachnospirales</taxon>
        <taxon>Lachnospiraceae</taxon>
        <taxon>Blautia</taxon>
    </lineage>
</organism>
<dbReference type="KEGG" id="bpro:PMF13cell1_00463"/>
<dbReference type="Proteomes" id="UP000289794">
    <property type="component" value="Chromosome"/>
</dbReference>
<reference evidence="4 5" key="1">
    <citation type="submission" date="2019-01" db="EMBL/GenBank/DDBJ databases">
        <title>PMF-metabolizing Aryl O-demethylase.</title>
        <authorList>
            <person name="Kim M."/>
        </authorList>
    </citation>
    <scope>NUCLEOTIDE SEQUENCE [LARGE SCALE GENOMIC DNA]</scope>
    <source>
        <strain evidence="4 5">PMF1</strain>
    </source>
</reference>
<evidence type="ECO:0000256" key="1">
    <source>
        <dbReference type="ARBA" id="ARBA00001965"/>
    </source>
</evidence>
<dbReference type="SUPFAM" id="SSF57802">
    <property type="entry name" value="Rubredoxin-like"/>
    <property type="match status" value="1"/>
</dbReference>
<feature type="domain" description="Rubredoxin-like" evidence="3">
    <location>
        <begin position="166"/>
        <end position="202"/>
    </location>
</feature>
<dbReference type="SUPFAM" id="SSF50475">
    <property type="entry name" value="FMN-binding split barrel"/>
    <property type="match status" value="1"/>
</dbReference>
<evidence type="ECO:0000256" key="2">
    <source>
        <dbReference type="ARBA" id="ARBA00023002"/>
    </source>
</evidence>
<dbReference type="InterPro" id="IPR012349">
    <property type="entry name" value="Split_barrel_FMN-bd"/>
</dbReference>
<accession>A0A4P6LSN8</accession>
<dbReference type="PROSITE" id="PS50903">
    <property type="entry name" value="RUBREDOXIN_LIKE"/>
    <property type="match status" value="1"/>
</dbReference>
<dbReference type="SMART" id="SM00903">
    <property type="entry name" value="Flavin_Reduct"/>
    <property type="match status" value="1"/>
</dbReference>
<dbReference type="GO" id="GO:0005506">
    <property type="term" value="F:iron ion binding"/>
    <property type="evidence" value="ECO:0007669"/>
    <property type="project" value="InterPro"/>
</dbReference>
<dbReference type="InterPro" id="IPR024934">
    <property type="entry name" value="Rubredoxin-like_dom"/>
</dbReference>
<dbReference type="PANTHER" id="PTHR30466:SF1">
    <property type="entry name" value="FMN REDUCTASE (NADH) RUTF"/>
    <property type="match status" value="1"/>
</dbReference>
<dbReference type="Gene3D" id="2.30.110.10">
    <property type="entry name" value="Electron Transport, Fmn-binding Protein, Chain A"/>
    <property type="match status" value="1"/>
</dbReference>
<dbReference type="Pfam" id="PF21349">
    <property type="entry name" value="RUBY_RBDX"/>
    <property type="match status" value="1"/>
</dbReference>